<protein>
    <recommendedName>
        <fullName evidence="2">Replication protein A C-terminal domain-containing protein</fullName>
    </recommendedName>
</protein>
<dbReference type="InterPro" id="IPR036390">
    <property type="entry name" value="WH_DNA-bd_sf"/>
</dbReference>
<evidence type="ECO:0000313" key="3">
    <source>
        <dbReference type="EMBL" id="CAH0378590.1"/>
    </source>
</evidence>
<dbReference type="InterPro" id="IPR036388">
    <property type="entry name" value="WH-like_DNA-bd_sf"/>
</dbReference>
<organism evidence="3 4">
    <name type="scientific">Pelagomonas calceolata</name>
    <dbReference type="NCBI Taxonomy" id="35677"/>
    <lineage>
        <taxon>Eukaryota</taxon>
        <taxon>Sar</taxon>
        <taxon>Stramenopiles</taxon>
        <taxon>Ochrophyta</taxon>
        <taxon>Pelagophyceae</taxon>
        <taxon>Pelagomonadales</taxon>
        <taxon>Pelagomonadaceae</taxon>
        <taxon>Pelagomonas</taxon>
    </lineage>
</organism>
<feature type="region of interest" description="Disordered" evidence="1">
    <location>
        <begin position="255"/>
        <end position="275"/>
    </location>
</feature>
<dbReference type="Gene3D" id="1.10.10.10">
    <property type="entry name" value="Winged helix-like DNA-binding domain superfamily/Winged helix DNA-binding domain"/>
    <property type="match status" value="1"/>
</dbReference>
<proteinExistence type="predicted"/>
<evidence type="ECO:0000259" key="2">
    <source>
        <dbReference type="Pfam" id="PF08784"/>
    </source>
</evidence>
<evidence type="ECO:0000313" key="4">
    <source>
        <dbReference type="Proteomes" id="UP000789595"/>
    </source>
</evidence>
<dbReference type="AlphaFoldDB" id="A0A8J2T0B8"/>
<dbReference type="Pfam" id="PF08784">
    <property type="entry name" value="RPA_C"/>
    <property type="match status" value="1"/>
</dbReference>
<sequence>MSAQHPIAPDSYRLERAGRVLHAGTADGFPSLTKPELRALAATARALAASAEAEIDARPAPFPASLPPWLVMQWLPLPDASAALRVASSWCGGSEQYFRVFAERHCVTRSSSWRLAARAVVINQQSRRVSEFQRRVLAHYEHQPRYDDSRGYDLRYIPVEEVAAAIPGATVEQVRTAAAFLVSLKRLEVSAMDDGHRVADLTSLERRVIDYHNDHGTGDDVGCHVNAVAAGLGEELALVRTAVHYLRSEGHLYSTTDDDHHKSTSEPWDWTTVHV</sequence>
<dbReference type="OrthoDB" id="25571at2759"/>
<feature type="domain" description="Replication protein A C-terminal" evidence="2">
    <location>
        <begin position="198"/>
        <end position="259"/>
    </location>
</feature>
<dbReference type="SUPFAM" id="SSF46785">
    <property type="entry name" value="Winged helix' DNA-binding domain"/>
    <property type="match status" value="1"/>
</dbReference>
<name>A0A8J2T0B8_9STRA</name>
<dbReference type="InterPro" id="IPR014892">
    <property type="entry name" value="RPA_C"/>
</dbReference>
<reference evidence="3" key="1">
    <citation type="submission" date="2021-11" db="EMBL/GenBank/DDBJ databases">
        <authorList>
            <consortium name="Genoscope - CEA"/>
            <person name="William W."/>
        </authorList>
    </citation>
    <scope>NUCLEOTIDE SEQUENCE</scope>
</reference>
<keyword evidence="4" id="KW-1185">Reference proteome</keyword>
<evidence type="ECO:0000256" key="1">
    <source>
        <dbReference type="SAM" id="MobiDB-lite"/>
    </source>
</evidence>
<comment type="caution">
    <text evidence="3">The sequence shown here is derived from an EMBL/GenBank/DDBJ whole genome shotgun (WGS) entry which is preliminary data.</text>
</comment>
<dbReference type="EMBL" id="CAKKNE010000006">
    <property type="protein sequence ID" value="CAH0378590.1"/>
    <property type="molecule type" value="Genomic_DNA"/>
</dbReference>
<gene>
    <name evidence="3" type="ORF">PECAL_6P01810</name>
</gene>
<accession>A0A8J2T0B8</accession>
<dbReference type="Proteomes" id="UP000789595">
    <property type="component" value="Unassembled WGS sequence"/>
</dbReference>